<reference evidence="2 3" key="1">
    <citation type="journal article" date="2011" name="Proc. Natl. Acad. Sci. U.S.A.">
        <title>Comparative genomics of xylose-fermenting fungi for enhanced biofuel production.</title>
        <authorList>
            <person name="Wohlbach D.J."/>
            <person name="Kuo A."/>
            <person name="Sato T.K."/>
            <person name="Potts K.M."/>
            <person name="Salamov A.A."/>
            <person name="LaButti K.M."/>
            <person name="Sun H."/>
            <person name="Clum A."/>
            <person name="Pangilinan J.L."/>
            <person name="Lindquist E.A."/>
            <person name="Lucas S."/>
            <person name="Lapidus A."/>
            <person name="Jin M."/>
            <person name="Gunawan C."/>
            <person name="Balan V."/>
            <person name="Dale B.E."/>
            <person name="Jeffries T.W."/>
            <person name="Zinkel R."/>
            <person name="Barry K.W."/>
            <person name="Grigoriev I.V."/>
            <person name="Gasch A.P."/>
        </authorList>
    </citation>
    <scope>NUCLEOTIDE SEQUENCE [LARGE SCALE GENOMIC DNA]</scope>
    <source>
        <strain evidence="3">NRRL Y-27907 / 11-Y1</strain>
    </source>
</reference>
<dbReference type="CDD" id="cd07389">
    <property type="entry name" value="MPP_PhoD"/>
    <property type="match status" value="1"/>
</dbReference>
<accession>G3ASQ8</accession>
<dbReference type="PANTHER" id="PTHR46689:SF1">
    <property type="entry name" value="PHOD-LIKE PHOSPHATASE DOMAIN-CONTAINING PROTEIN"/>
    <property type="match status" value="1"/>
</dbReference>
<evidence type="ECO:0000313" key="3">
    <source>
        <dbReference type="Proteomes" id="UP000000709"/>
    </source>
</evidence>
<dbReference type="PANTHER" id="PTHR46689">
    <property type="entry name" value="MEMBRANE PROTEIN, PUTATIVE-RELATED"/>
    <property type="match status" value="1"/>
</dbReference>
<evidence type="ECO:0000313" key="2">
    <source>
        <dbReference type="EMBL" id="EGW31122.1"/>
    </source>
</evidence>
<dbReference type="Gene3D" id="3.60.21.70">
    <property type="entry name" value="PhoD-like phosphatase"/>
    <property type="match status" value="1"/>
</dbReference>
<dbReference type="HOGENOM" id="CLU_000998_3_0_1"/>
<dbReference type="EMBL" id="GL996504">
    <property type="protein sequence ID" value="EGW31122.1"/>
    <property type="molecule type" value="Genomic_DNA"/>
</dbReference>
<gene>
    <name evidence="2" type="ORF">SPAPADRAFT_141671</name>
</gene>
<dbReference type="InterPro" id="IPR018946">
    <property type="entry name" value="PhoD-like_MPP"/>
</dbReference>
<feature type="domain" description="PhoD-like phosphatase" evidence="1">
    <location>
        <begin position="132"/>
        <end position="424"/>
    </location>
</feature>
<dbReference type="OrthoDB" id="2419400at2759"/>
<name>G3ASQ8_SPAPN</name>
<proteinExistence type="predicted"/>
<dbReference type="Proteomes" id="UP000000709">
    <property type="component" value="Unassembled WGS sequence"/>
</dbReference>
<dbReference type="STRING" id="619300.G3ASQ8"/>
<dbReference type="InterPro" id="IPR043904">
    <property type="entry name" value="PhoD_2-like"/>
</dbReference>
<dbReference type="InParanoid" id="G3ASQ8"/>
<organism evidence="3">
    <name type="scientific">Spathaspora passalidarum (strain NRRL Y-27907 / 11-Y1)</name>
    <dbReference type="NCBI Taxonomy" id="619300"/>
    <lineage>
        <taxon>Eukaryota</taxon>
        <taxon>Fungi</taxon>
        <taxon>Dikarya</taxon>
        <taxon>Ascomycota</taxon>
        <taxon>Saccharomycotina</taxon>
        <taxon>Pichiomycetes</taxon>
        <taxon>Debaryomycetaceae</taxon>
        <taxon>Spathaspora</taxon>
    </lineage>
</organism>
<protein>
    <recommendedName>
        <fullName evidence="1">PhoD-like phosphatase domain-containing protein</fullName>
    </recommendedName>
</protein>
<dbReference type="GeneID" id="18870388"/>
<dbReference type="AlphaFoldDB" id="G3ASQ8"/>
<dbReference type="FunCoup" id="G3ASQ8">
    <property type="interactions" value="92"/>
</dbReference>
<dbReference type="Pfam" id="PF19050">
    <property type="entry name" value="PhoD_2"/>
    <property type="match status" value="2"/>
</dbReference>
<dbReference type="KEGG" id="spaa:SPAPADRAFT_141671"/>
<dbReference type="OMA" id="WFGKGFW"/>
<sequence>MPVSTGDDWFEPIPVDDYQTINQRSGENVPEKRPIDPEDKLDEFEVTCGPMINLLGTHENNQPNYRATLALVVKNAPENQAPPITYKVGPASEEFKSTGKFQHGEFPSTKYYERDGYSFFRYSIDLTMVEYEQKVQYVINNHYKKSFQFYIPAIEESMNVISFSCNGFSLAAPANEFKSSLWFDILKKHADQHYHVMLGGGDQIYCDSIKLESEALKSWTEIRNPLKKNSFEVTEETTNEFENYYLSHYMDWFGKGFWQGKKARTLQSLFPLAMSQIPQVNIFDDHDIIDGFGSYSDHTMKSPIFQAIGNTAYKYYMIFQHHINPEEKLHESDPSWILGTQRGPYISQKNHSNYIRLGKEIALLGVDCRTERKLKQVVSPSSYKKIFERLTKEVKAAGTDIKHVLVMLGVPIFYPRLVWLEWLLTSTVMKPLRHLAEKGVLNKGLVNEFDGDVEVLDDLNDHWCSKHHKAERNQLIYDLTEFGAKNAIRITILSGDVHLCCIGRMKSKFHHHPNAHLLIGEDIEELNDDVTDFPEKDPRLMFNVISSAVTNEPPPDAMANLLNKRSRIHRYNRDTDEDIVPIFITEPDGSKRANKQFLNRRNWSDLVLAKQSKYKDLVVDDPEQVLRRFPQPVFEKEPSHDYLKGEEPNERNVKYPLYSDSLVTTLRVERDSNDYQSSTTSYELFIPKLFGNYKLEDAPVKHLHHH</sequence>
<dbReference type="GO" id="GO:0005886">
    <property type="term" value="C:plasma membrane"/>
    <property type="evidence" value="ECO:0007669"/>
    <property type="project" value="EnsemblFungi"/>
</dbReference>
<dbReference type="eggNOG" id="ENOG502QPI0">
    <property type="taxonomic scope" value="Eukaryota"/>
</dbReference>
<keyword evidence="3" id="KW-1185">Reference proteome</keyword>
<dbReference type="InterPro" id="IPR038607">
    <property type="entry name" value="PhoD-like_sf"/>
</dbReference>
<dbReference type="RefSeq" id="XP_007377155.1">
    <property type="nucleotide sequence ID" value="XM_007377093.1"/>
</dbReference>
<feature type="domain" description="PhoD-like phosphatase" evidence="1">
    <location>
        <begin position="438"/>
        <end position="611"/>
    </location>
</feature>
<evidence type="ECO:0000259" key="1">
    <source>
        <dbReference type="Pfam" id="PF19050"/>
    </source>
</evidence>